<sequence length="352" mass="40836">RSSYFLPTRSFSTSVQTNTPTHTRTHSSTDKRPFSLIYSRILNSHLFQLLFEKTASLKGWNLVVVGDRKTPSDWHLESVHFLSLEVQQQLGKSTLTLMFKNSYTRKNIGYLYAIQRGAKWIYDTDDDNKPYGGNNLFNPYRFFGHRVMWPRGFPLEHLRDHTNGESRLRLCHSIRTPAVQQGLVHKDPDVDAIYRLLYADKKTGLNERFNEFAPPIALSPGTYSPWNSQNTLFHRNAFFTLFLPVSVAFRVTDIWRSYFSQKLLHMIGERVAFYPVNAIQNRNAHNYLSDFEQETQTYESSGKLVEFLNSWSCSSTSITNCTIELAESFRLVRILSALSYIYLCSLCKLFCL</sequence>
<dbReference type="InterPro" id="IPR005049">
    <property type="entry name" value="STL-like"/>
</dbReference>
<dbReference type="AlphaFoldDB" id="A0A3P7XES8"/>
<name>A0A3P7XES8_HELPZ</name>
<evidence type="ECO:0000256" key="1">
    <source>
        <dbReference type="SAM" id="MobiDB-lite"/>
    </source>
</evidence>
<dbReference type="PANTHER" id="PTHR31362">
    <property type="entry name" value="GLYCOSYLTRANSFERASE STELLO1-RELATED"/>
    <property type="match status" value="1"/>
</dbReference>
<evidence type="ECO:0000313" key="2">
    <source>
        <dbReference type="EMBL" id="VDO72740.1"/>
    </source>
</evidence>
<organism evidence="2">
    <name type="scientific">Heligmosomoides polygyrus</name>
    <name type="common">Parasitic roundworm</name>
    <dbReference type="NCBI Taxonomy" id="6339"/>
    <lineage>
        <taxon>Eukaryota</taxon>
        <taxon>Metazoa</taxon>
        <taxon>Ecdysozoa</taxon>
        <taxon>Nematoda</taxon>
        <taxon>Chromadorea</taxon>
        <taxon>Rhabditida</taxon>
        <taxon>Rhabditina</taxon>
        <taxon>Rhabditomorpha</taxon>
        <taxon>Strongyloidea</taxon>
        <taxon>Heligmosomidae</taxon>
        <taxon>Heligmosomoides</taxon>
    </lineage>
</organism>
<feature type="region of interest" description="Disordered" evidence="1">
    <location>
        <begin position="1"/>
        <end position="29"/>
    </location>
</feature>
<dbReference type="Pfam" id="PF03385">
    <property type="entry name" value="STELLO"/>
    <property type="match status" value="1"/>
</dbReference>
<feature type="non-terminal residue" evidence="2">
    <location>
        <position position="1"/>
    </location>
</feature>
<dbReference type="Proteomes" id="UP000050761">
    <property type="component" value="Unassembled WGS sequence"/>
</dbReference>
<dbReference type="PANTHER" id="PTHR31362:SF0">
    <property type="entry name" value="EXOSTOSIN DOMAIN-CONTAINING PROTEIN-RELATED"/>
    <property type="match status" value="1"/>
</dbReference>
<evidence type="ECO:0000313" key="3">
    <source>
        <dbReference type="Proteomes" id="UP000050761"/>
    </source>
</evidence>
<evidence type="ECO:0000313" key="4">
    <source>
        <dbReference type="WBParaSite" id="HPBE_0000755601-mRNA-1"/>
    </source>
</evidence>
<keyword evidence="3" id="KW-1185">Reference proteome</keyword>
<gene>
    <name evidence="2" type="ORF">HPBE_LOCUS7557</name>
</gene>
<proteinExistence type="predicted"/>
<dbReference type="OrthoDB" id="6045904at2759"/>
<dbReference type="WBParaSite" id="HPBE_0000755601-mRNA-1">
    <property type="protein sequence ID" value="HPBE_0000755601-mRNA-1"/>
    <property type="gene ID" value="HPBE_0000755601"/>
</dbReference>
<feature type="compositionally biased region" description="Polar residues" evidence="1">
    <location>
        <begin position="1"/>
        <end position="22"/>
    </location>
</feature>
<dbReference type="EMBL" id="UZAH01025919">
    <property type="protein sequence ID" value="VDO72740.1"/>
    <property type="molecule type" value="Genomic_DNA"/>
</dbReference>
<protein>
    <submittedName>
        <fullName evidence="4">DUF5672 domain-containing protein</fullName>
    </submittedName>
</protein>
<accession>A0A3P7XES8</accession>
<reference evidence="4" key="2">
    <citation type="submission" date="2019-09" db="UniProtKB">
        <authorList>
            <consortium name="WormBaseParasite"/>
        </authorList>
    </citation>
    <scope>IDENTIFICATION</scope>
</reference>
<reference evidence="2 3" key="1">
    <citation type="submission" date="2018-11" db="EMBL/GenBank/DDBJ databases">
        <authorList>
            <consortium name="Pathogen Informatics"/>
        </authorList>
    </citation>
    <scope>NUCLEOTIDE SEQUENCE [LARGE SCALE GENOMIC DNA]</scope>
</reference>